<accession>A0A5S9MET5</accession>
<dbReference type="InterPro" id="IPR008681">
    <property type="entry name" value="Neg-reg_MecA"/>
</dbReference>
<dbReference type="PANTHER" id="PTHR39161:SF2">
    <property type="entry name" value="ADAPTER PROTEIN MECA 2"/>
    <property type="match status" value="1"/>
</dbReference>
<sequence>MRLERLNYNKIKIFLTLDDLTDRGLTKEDLWKDSFKVHQLFKDMMNEANQELGFEANGPIAVEVFSLQAQGMVVIVTKSQQEDADDEFDEDYIEMQVKLDESKHVLYQFASFEDVIQLSHSLSRIGLLGGTVYHYEGQYYLSLDDVGELSADTVISILAEFGSPTTLTIHRLKRIWKSDHARRCCENDSNVFLITFFYYI</sequence>
<dbReference type="Gene3D" id="3.30.70.1950">
    <property type="match status" value="1"/>
</dbReference>
<dbReference type="Pfam" id="PF05389">
    <property type="entry name" value="MecA"/>
    <property type="match status" value="1"/>
</dbReference>
<keyword evidence="3 4" id="KW-0178">Competence</keyword>
<dbReference type="PIRSF" id="PIRSF029008">
    <property type="entry name" value="MecA"/>
    <property type="match status" value="1"/>
</dbReference>
<evidence type="ECO:0000313" key="5">
    <source>
        <dbReference type="EMBL" id="BBP90389.1"/>
    </source>
</evidence>
<evidence type="ECO:0000256" key="3">
    <source>
        <dbReference type="ARBA" id="ARBA00023287"/>
    </source>
</evidence>
<organism evidence="5 6">
    <name type="scientific">Bacillus safensis</name>
    <dbReference type="NCBI Taxonomy" id="561879"/>
    <lineage>
        <taxon>Bacteria</taxon>
        <taxon>Bacillati</taxon>
        <taxon>Bacillota</taxon>
        <taxon>Bacilli</taxon>
        <taxon>Bacillales</taxon>
        <taxon>Bacillaceae</taxon>
        <taxon>Bacillus</taxon>
    </lineage>
</organism>
<evidence type="ECO:0000256" key="2">
    <source>
        <dbReference type="ARBA" id="ARBA00011738"/>
    </source>
</evidence>
<proteinExistence type="inferred from homology"/>
<dbReference type="NCBIfam" id="NF002781">
    <property type="entry name" value="PRK02899.1"/>
    <property type="match status" value="1"/>
</dbReference>
<dbReference type="GO" id="GO:0030420">
    <property type="term" value="P:establishment of competence for transformation"/>
    <property type="evidence" value="ECO:0007669"/>
    <property type="project" value="UniProtKB-KW"/>
</dbReference>
<dbReference type="GO" id="GO:0045808">
    <property type="term" value="P:negative regulation of establishment of competence for transformation"/>
    <property type="evidence" value="ECO:0007669"/>
    <property type="project" value="UniProtKB-UniRule"/>
</dbReference>
<dbReference type="InterPro" id="IPR038471">
    <property type="entry name" value="MecA_C_sf"/>
</dbReference>
<evidence type="ECO:0000256" key="4">
    <source>
        <dbReference type="HAMAP-Rule" id="MF_01124"/>
    </source>
</evidence>
<protein>
    <recommendedName>
        <fullName evidence="4">Adapter protein MecA</fullName>
    </recommendedName>
</protein>
<comment type="function">
    <text evidence="4">Enables the recognition and targeting of unfolded and aggregated proteins to the ClpC protease or to other proteins involved in proteolysis. Acts negatively in the development of competence by binding ComK and recruiting it to the ClpCP protease. When overexpressed, inhibits sporulation. Also involved in Spx degradation by ClpC.</text>
</comment>
<name>A0A5S9MET5_BACIA</name>
<comment type="domain">
    <text evidence="4">The N-terminal domain has binding sites for ComK and probably for unfolded/aggregated proteins; the C-terminal domain interacts with ClpC.</text>
</comment>
<evidence type="ECO:0000313" key="6">
    <source>
        <dbReference type="Proteomes" id="UP000464658"/>
    </source>
</evidence>
<dbReference type="GO" id="GO:0042174">
    <property type="term" value="P:negative regulation of sporulation resulting in formation of a cellular spore"/>
    <property type="evidence" value="ECO:0007669"/>
    <property type="project" value="UniProtKB-UniRule"/>
</dbReference>
<reference evidence="5 6" key="1">
    <citation type="submission" date="2019-12" db="EMBL/GenBank/DDBJ databases">
        <title>Full genome sequence of a Bacillus safensis strain isolated from commercially available natto in Indonesia.</title>
        <authorList>
            <person name="Yoshida M."/>
            <person name="Uomi M."/>
            <person name="Waturangi D."/>
            <person name="Ekaputri J.J."/>
            <person name="Setiamarga D.H.E."/>
        </authorList>
    </citation>
    <scope>NUCLEOTIDE SEQUENCE [LARGE SCALE GENOMIC DNA]</scope>
    <source>
        <strain evidence="5 6">IDN1</strain>
    </source>
</reference>
<comment type="similarity">
    <text evidence="1 4">Belongs to the MecA family.</text>
</comment>
<dbReference type="HAMAP" id="MF_01124">
    <property type="entry name" value="MecA"/>
    <property type="match status" value="1"/>
</dbReference>
<gene>
    <name evidence="5" type="primary">mecB</name>
    <name evidence="4" type="synonym">mecA</name>
    <name evidence="5" type="ORF">BsIDN1_40070</name>
</gene>
<dbReference type="GO" id="GO:0030674">
    <property type="term" value="F:protein-macromolecule adaptor activity"/>
    <property type="evidence" value="ECO:0007669"/>
    <property type="project" value="UniProtKB-UniRule"/>
</dbReference>
<keyword evidence="4" id="KW-0749">Sporulation</keyword>
<dbReference type="GO" id="GO:0030435">
    <property type="term" value="P:sporulation resulting in formation of a cellular spore"/>
    <property type="evidence" value="ECO:0007669"/>
    <property type="project" value="UniProtKB-KW"/>
</dbReference>
<dbReference type="PANTHER" id="PTHR39161">
    <property type="entry name" value="ADAPTER PROTEIN MECA"/>
    <property type="match status" value="1"/>
</dbReference>
<comment type="subunit">
    <text evidence="2 4">Homodimer.</text>
</comment>
<dbReference type="Proteomes" id="UP000464658">
    <property type="component" value="Chromosome"/>
</dbReference>
<dbReference type="EMBL" id="AP021906">
    <property type="protein sequence ID" value="BBP90389.1"/>
    <property type="molecule type" value="Genomic_DNA"/>
</dbReference>
<dbReference type="AlphaFoldDB" id="A0A5S9MET5"/>
<evidence type="ECO:0000256" key="1">
    <source>
        <dbReference type="ARBA" id="ARBA00005397"/>
    </source>
</evidence>